<reference evidence="2 3" key="1">
    <citation type="submission" date="2023-09" db="EMBL/GenBank/DDBJ databases">
        <authorList>
            <person name="Zhai L."/>
        </authorList>
    </citation>
    <scope>NUCLEOTIDE SEQUENCE [LARGE SCALE GENOMIC DNA]</scope>
    <source>
        <strain evidence="2 3">5 N-1</strain>
    </source>
</reference>
<proteinExistence type="predicted"/>
<name>A0ABU1ED32_9CLOT</name>
<organism evidence="2 3">
    <name type="scientific">Clostridium aquiflavi</name>
    <dbReference type="NCBI Taxonomy" id="3073603"/>
    <lineage>
        <taxon>Bacteria</taxon>
        <taxon>Bacillati</taxon>
        <taxon>Bacillota</taxon>
        <taxon>Clostridia</taxon>
        <taxon>Eubacteriales</taxon>
        <taxon>Clostridiaceae</taxon>
        <taxon>Clostridium</taxon>
    </lineage>
</organism>
<evidence type="ECO:0000313" key="2">
    <source>
        <dbReference type="EMBL" id="MDR5586293.1"/>
    </source>
</evidence>
<dbReference type="EMBL" id="JAVJAN010000004">
    <property type="protein sequence ID" value="MDR5586293.1"/>
    <property type="molecule type" value="Genomic_DNA"/>
</dbReference>
<evidence type="ECO:0000313" key="3">
    <source>
        <dbReference type="Proteomes" id="UP001256646"/>
    </source>
</evidence>
<accession>A0ABU1ED32</accession>
<comment type="caution">
    <text evidence="2">The sequence shown here is derived from an EMBL/GenBank/DDBJ whole genome shotgun (WGS) entry which is preliminary data.</text>
</comment>
<feature type="region of interest" description="Disordered" evidence="1">
    <location>
        <begin position="520"/>
        <end position="553"/>
    </location>
</feature>
<dbReference type="Proteomes" id="UP001256646">
    <property type="component" value="Unassembled WGS sequence"/>
</dbReference>
<feature type="compositionally biased region" description="Basic and acidic residues" evidence="1">
    <location>
        <begin position="538"/>
        <end position="553"/>
    </location>
</feature>
<gene>
    <name evidence="2" type="ORF">RGC78_02295</name>
</gene>
<dbReference type="RefSeq" id="WP_309555956.1">
    <property type="nucleotide sequence ID" value="NZ_JAVJAN010000004.1"/>
</dbReference>
<keyword evidence="3" id="KW-1185">Reference proteome</keyword>
<protein>
    <submittedName>
        <fullName evidence="2">Uncharacterized protein</fullName>
    </submittedName>
</protein>
<evidence type="ECO:0000256" key="1">
    <source>
        <dbReference type="SAM" id="MobiDB-lite"/>
    </source>
</evidence>
<sequence>MRYIGPFFRMNSLSQKEISSQLFYLSKESVKTIVLNSKSGLLIPIRVSKKSSSTNDISILNDFSPLICIYRKSSPMFIHNKTSHGFDESTFKKEINPSTNALMTLCLLELSDYYSNYDKDNRNIISFEKPFKYIAKQQLKFYSKNLRNNEGVFVDKKNTSDGNSKGFNLIDKNDKFKFCDQAFMMAAYYLYSFYNKSDVDSNDYERFSNEILCVLRDYKESLYDLSFEENLNILLCLNIFYKYSKSSTAKDLILDLSDFLINRFMIKNYYVNSLENCCLLAICLMESYKHTNIISFKETSKEINDKLLSLYDNDKNMFIKLTDKKETKYSCLEINLYLLSLMIYAKEEDKISELKPIISNIYRKLYVNNNLLTSWPEAPTLDEVERYKNLSLKSDDMLDETYFRMPNLPTPESNGLAPIFVKNLSYSRKKDCFTVPKVSFDSNKNMFSFLLFIYFLKDDIEKEMGFSKTKTNITDCRTTTDVNDVVNNEVINSSELNNSELNNIEIEDVDVSTNLNLKVPDTPKLTTNLNKTTSNSDTKSKKSSKDKSNNKKS</sequence>
<feature type="compositionally biased region" description="Low complexity" evidence="1">
    <location>
        <begin position="524"/>
        <end position="537"/>
    </location>
</feature>